<feature type="domain" description="Phage shock protein PspC N-terminal" evidence="8">
    <location>
        <begin position="4"/>
        <end position="61"/>
    </location>
</feature>
<evidence type="ECO:0000313" key="9">
    <source>
        <dbReference type="EMBL" id="KRM31159.1"/>
    </source>
</evidence>
<dbReference type="EMBL" id="AZGA01000084">
    <property type="protein sequence ID" value="KRM31159.1"/>
    <property type="molecule type" value="Genomic_DNA"/>
</dbReference>
<dbReference type="STRING" id="1423734.FC83_GL001163"/>
<protein>
    <recommendedName>
        <fullName evidence="8">Phage shock protein PspC N-terminal domain-containing protein</fullName>
    </recommendedName>
</protein>
<keyword evidence="10" id="KW-1185">Reference proteome</keyword>
<dbReference type="PATRIC" id="fig|1423734.3.peg.1175"/>
<evidence type="ECO:0000256" key="4">
    <source>
        <dbReference type="ARBA" id="ARBA00022989"/>
    </source>
</evidence>
<dbReference type="OrthoDB" id="9815286at2"/>
<evidence type="ECO:0000313" key="10">
    <source>
        <dbReference type="Proteomes" id="UP000051236"/>
    </source>
</evidence>
<name>X0PGP6_9LACO</name>
<dbReference type="Proteomes" id="UP000051236">
    <property type="component" value="Unassembled WGS sequence"/>
</dbReference>
<gene>
    <name evidence="9" type="ORF">FC83_GL001163</name>
</gene>
<feature type="compositionally biased region" description="Polar residues" evidence="6">
    <location>
        <begin position="65"/>
        <end position="74"/>
    </location>
</feature>
<dbReference type="AlphaFoldDB" id="X0PGP6"/>
<comment type="caution">
    <text evidence="9">The sequence shown here is derived from an EMBL/GenBank/DDBJ whole genome shotgun (WGS) entry which is preliminary data.</text>
</comment>
<dbReference type="PANTHER" id="PTHR33885">
    <property type="entry name" value="PHAGE SHOCK PROTEIN C"/>
    <property type="match status" value="1"/>
</dbReference>
<evidence type="ECO:0000256" key="7">
    <source>
        <dbReference type="SAM" id="Phobius"/>
    </source>
</evidence>
<dbReference type="PANTHER" id="PTHR33885:SF3">
    <property type="entry name" value="PHAGE SHOCK PROTEIN C"/>
    <property type="match status" value="1"/>
</dbReference>
<feature type="region of interest" description="Disordered" evidence="6">
    <location>
        <begin position="64"/>
        <end position="94"/>
    </location>
</feature>
<comment type="subcellular location">
    <subcellularLocation>
        <location evidence="1">Cell membrane</location>
        <topology evidence="1">Single-pass membrane protein</topology>
    </subcellularLocation>
</comment>
<keyword evidence="5 7" id="KW-0472">Membrane</keyword>
<organism evidence="9 10">
    <name type="scientific">Agrilactobacillus composti DSM 18527 = JCM 14202</name>
    <dbReference type="NCBI Taxonomy" id="1423734"/>
    <lineage>
        <taxon>Bacteria</taxon>
        <taxon>Bacillati</taxon>
        <taxon>Bacillota</taxon>
        <taxon>Bacilli</taxon>
        <taxon>Lactobacillales</taxon>
        <taxon>Lactobacillaceae</taxon>
        <taxon>Agrilactobacillus</taxon>
    </lineage>
</organism>
<feature type="transmembrane region" description="Helical" evidence="7">
    <location>
        <begin position="34"/>
        <end position="59"/>
    </location>
</feature>
<keyword evidence="3 7" id="KW-0812">Transmembrane</keyword>
<dbReference type="RefSeq" id="WP_035454737.1">
    <property type="nucleotide sequence ID" value="NZ_AZGA01000084.1"/>
</dbReference>
<evidence type="ECO:0000256" key="2">
    <source>
        <dbReference type="ARBA" id="ARBA00022475"/>
    </source>
</evidence>
<keyword evidence="4 7" id="KW-1133">Transmembrane helix</keyword>
<evidence type="ECO:0000259" key="8">
    <source>
        <dbReference type="Pfam" id="PF04024"/>
    </source>
</evidence>
<proteinExistence type="predicted"/>
<dbReference type="GO" id="GO:0005886">
    <property type="term" value="C:plasma membrane"/>
    <property type="evidence" value="ECO:0007669"/>
    <property type="project" value="UniProtKB-SubCell"/>
</dbReference>
<evidence type="ECO:0000256" key="1">
    <source>
        <dbReference type="ARBA" id="ARBA00004162"/>
    </source>
</evidence>
<dbReference type="eggNOG" id="COG1983">
    <property type="taxonomic scope" value="Bacteria"/>
</dbReference>
<keyword evidence="2" id="KW-1003">Cell membrane</keyword>
<sequence length="94" mass="10460">MARKKLTKSNNKVFGGVLGGIAEYFDWDPTVLRVLYAVISFFSSGFPGILVYLILMLVMPDAPKSSDSMRTGTSKPRKDVTNSSDTKDDNWSDY</sequence>
<dbReference type="InterPro" id="IPR007168">
    <property type="entry name" value="Phageshock_PspC_N"/>
</dbReference>
<reference evidence="9 10" key="1">
    <citation type="journal article" date="2015" name="Genome Announc.">
        <title>Expanding the biotechnology potential of lactobacilli through comparative genomics of 213 strains and associated genera.</title>
        <authorList>
            <person name="Sun Z."/>
            <person name="Harris H.M."/>
            <person name="McCann A."/>
            <person name="Guo C."/>
            <person name="Argimon S."/>
            <person name="Zhang W."/>
            <person name="Yang X."/>
            <person name="Jeffery I.B."/>
            <person name="Cooney J.C."/>
            <person name="Kagawa T.F."/>
            <person name="Liu W."/>
            <person name="Song Y."/>
            <person name="Salvetti E."/>
            <person name="Wrobel A."/>
            <person name="Rasinkangas P."/>
            <person name="Parkhill J."/>
            <person name="Rea M.C."/>
            <person name="O'Sullivan O."/>
            <person name="Ritari J."/>
            <person name="Douillard F.P."/>
            <person name="Paul Ross R."/>
            <person name="Yang R."/>
            <person name="Briner A.E."/>
            <person name="Felis G.E."/>
            <person name="de Vos W.M."/>
            <person name="Barrangou R."/>
            <person name="Klaenhammer T.R."/>
            <person name="Caufield P.W."/>
            <person name="Cui Y."/>
            <person name="Zhang H."/>
            <person name="O'Toole P.W."/>
        </authorList>
    </citation>
    <scope>NUCLEOTIDE SEQUENCE [LARGE SCALE GENOMIC DNA]</scope>
    <source>
        <strain evidence="9 10">DSM 18527</strain>
    </source>
</reference>
<accession>X0PGP6</accession>
<evidence type="ECO:0000256" key="6">
    <source>
        <dbReference type="SAM" id="MobiDB-lite"/>
    </source>
</evidence>
<feature type="compositionally biased region" description="Basic and acidic residues" evidence="6">
    <location>
        <begin position="76"/>
        <end position="94"/>
    </location>
</feature>
<dbReference type="Pfam" id="PF04024">
    <property type="entry name" value="PspC"/>
    <property type="match status" value="1"/>
</dbReference>
<dbReference type="InterPro" id="IPR052027">
    <property type="entry name" value="PspC"/>
</dbReference>
<evidence type="ECO:0000256" key="5">
    <source>
        <dbReference type="ARBA" id="ARBA00023136"/>
    </source>
</evidence>
<evidence type="ECO:0000256" key="3">
    <source>
        <dbReference type="ARBA" id="ARBA00022692"/>
    </source>
</evidence>